<dbReference type="PROSITE" id="PS01117">
    <property type="entry name" value="HTH_MARR_1"/>
    <property type="match status" value="1"/>
</dbReference>
<reference evidence="5 6" key="1">
    <citation type="journal article" date="2015" name="Genome Announc.">
        <title>Expanding the biotechnology potential of lactobacilli through comparative genomics of 213 strains and associated genera.</title>
        <authorList>
            <person name="Sun Z."/>
            <person name="Harris H.M."/>
            <person name="McCann A."/>
            <person name="Guo C."/>
            <person name="Argimon S."/>
            <person name="Zhang W."/>
            <person name="Yang X."/>
            <person name="Jeffery I.B."/>
            <person name="Cooney J.C."/>
            <person name="Kagawa T.F."/>
            <person name="Liu W."/>
            <person name="Song Y."/>
            <person name="Salvetti E."/>
            <person name="Wrobel A."/>
            <person name="Rasinkangas P."/>
            <person name="Parkhill J."/>
            <person name="Rea M.C."/>
            <person name="O'Sullivan O."/>
            <person name="Ritari J."/>
            <person name="Douillard F.P."/>
            <person name="Paul Ross R."/>
            <person name="Yang R."/>
            <person name="Briner A.E."/>
            <person name="Felis G.E."/>
            <person name="de Vos W.M."/>
            <person name="Barrangou R."/>
            <person name="Klaenhammer T.R."/>
            <person name="Caufield P.W."/>
            <person name="Cui Y."/>
            <person name="Zhang H."/>
            <person name="O'Toole P.W."/>
        </authorList>
    </citation>
    <scope>NUCLEOTIDE SEQUENCE [LARGE SCALE GENOMIC DNA]</scope>
    <source>
        <strain evidence="5 6">DSM 20178</strain>
    </source>
</reference>
<protein>
    <submittedName>
        <fullName evidence="5">MarR family transcriptional regulator</fullName>
    </submittedName>
</protein>
<accession>A0A0R1ET71</accession>
<keyword evidence="1" id="KW-0805">Transcription regulation</keyword>
<dbReference type="AlphaFoldDB" id="A0A0R1ET71"/>
<dbReference type="EMBL" id="AZCT01000007">
    <property type="protein sequence ID" value="KRK12457.1"/>
    <property type="molecule type" value="Genomic_DNA"/>
</dbReference>
<dbReference type="PANTHER" id="PTHR42756">
    <property type="entry name" value="TRANSCRIPTIONAL REGULATOR, MARR"/>
    <property type="match status" value="1"/>
</dbReference>
<gene>
    <name evidence="5" type="ORF">FD51_GL002806</name>
</gene>
<dbReference type="GO" id="GO:0003700">
    <property type="term" value="F:DNA-binding transcription factor activity"/>
    <property type="evidence" value="ECO:0007669"/>
    <property type="project" value="InterPro"/>
</dbReference>
<dbReference type="SMART" id="SM00347">
    <property type="entry name" value="HTH_MARR"/>
    <property type="match status" value="1"/>
</dbReference>
<feature type="domain" description="HTH marR-type" evidence="4">
    <location>
        <begin position="5"/>
        <end position="137"/>
    </location>
</feature>
<dbReference type="Pfam" id="PF01047">
    <property type="entry name" value="MarR"/>
    <property type="match status" value="1"/>
</dbReference>
<dbReference type="InterPro" id="IPR036388">
    <property type="entry name" value="WH-like_DNA-bd_sf"/>
</dbReference>
<dbReference type="SUPFAM" id="SSF46785">
    <property type="entry name" value="Winged helix' DNA-binding domain"/>
    <property type="match status" value="1"/>
</dbReference>
<dbReference type="PRINTS" id="PR00598">
    <property type="entry name" value="HTHMARR"/>
</dbReference>
<proteinExistence type="predicted"/>
<evidence type="ECO:0000256" key="2">
    <source>
        <dbReference type="ARBA" id="ARBA00023125"/>
    </source>
</evidence>
<evidence type="ECO:0000313" key="6">
    <source>
        <dbReference type="Proteomes" id="UP000051984"/>
    </source>
</evidence>
<dbReference type="InterPro" id="IPR036390">
    <property type="entry name" value="WH_DNA-bd_sf"/>
</dbReference>
<dbReference type="PROSITE" id="PS50995">
    <property type="entry name" value="HTH_MARR_2"/>
    <property type="match status" value="1"/>
</dbReference>
<dbReference type="GO" id="GO:0003677">
    <property type="term" value="F:DNA binding"/>
    <property type="evidence" value="ECO:0007669"/>
    <property type="project" value="UniProtKB-KW"/>
</dbReference>
<dbReference type="PANTHER" id="PTHR42756:SF1">
    <property type="entry name" value="TRANSCRIPTIONAL REPRESSOR OF EMRAB OPERON"/>
    <property type="match status" value="1"/>
</dbReference>
<dbReference type="Proteomes" id="UP000051984">
    <property type="component" value="Unassembled WGS sequence"/>
</dbReference>
<keyword evidence="3" id="KW-0804">Transcription</keyword>
<dbReference type="RefSeq" id="WP_010492816.1">
    <property type="nucleotide sequence ID" value="NZ_AZCT01000007.1"/>
</dbReference>
<organism evidence="5 6">
    <name type="scientific">Lacticaseibacillus zeae DSM 20178 = KCTC 3804</name>
    <dbReference type="NCBI Taxonomy" id="1423816"/>
    <lineage>
        <taxon>Bacteria</taxon>
        <taxon>Bacillati</taxon>
        <taxon>Bacillota</taxon>
        <taxon>Bacilli</taxon>
        <taxon>Lactobacillales</taxon>
        <taxon>Lactobacillaceae</taxon>
        <taxon>Lacticaseibacillus</taxon>
    </lineage>
</organism>
<evidence type="ECO:0000313" key="5">
    <source>
        <dbReference type="EMBL" id="KRK12457.1"/>
    </source>
</evidence>
<evidence type="ECO:0000256" key="1">
    <source>
        <dbReference type="ARBA" id="ARBA00023015"/>
    </source>
</evidence>
<comment type="caution">
    <text evidence="5">The sequence shown here is derived from an EMBL/GenBank/DDBJ whole genome shotgun (WGS) entry which is preliminary data.</text>
</comment>
<evidence type="ECO:0000256" key="3">
    <source>
        <dbReference type="ARBA" id="ARBA00023163"/>
    </source>
</evidence>
<dbReference type="InterPro" id="IPR000835">
    <property type="entry name" value="HTH_MarR-typ"/>
</dbReference>
<dbReference type="InterPro" id="IPR023187">
    <property type="entry name" value="Tscrpt_reg_MarR-type_CS"/>
</dbReference>
<sequence>MPKEPDELIARVNILSRTIQHDLDAALAPTTLNASNYYFILKLGTVDEMSQETLFKMIHLNPSNVTRRLAQLIALGFVVKRRSDEDKRAWVISLTPKGRRLVPMVRRIVTDYEATLTTGLSAAEKVAFKQMLDVLNKTEKGSEL</sequence>
<dbReference type="Gene3D" id="1.10.10.10">
    <property type="entry name" value="Winged helix-like DNA-binding domain superfamily/Winged helix DNA-binding domain"/>
    <property type="match status" value="1"/>
</dbReference>
<evidence type="ECO:0000259" key="4">
    <source>
        <dbReference type="PROSITE" id="PS50995"/>
    </source>
</evidence>
<name>A0A0R1ET71_LACZE</name>
<dbReference type="eggNOG" id="COG1846">
    <property type="taxonomic scope" value="Bacteria"/>
</dbReference>
<keyword evidence="2" id="KW-0238">DNA-binding</keyword>
<dbReference type="PATRIC" id="fig|1423816.3.peg.2921"/>